<sequence length="124" mass="13984">MLRHGDDGPRPVQDRQRHARSSCRRRADPQRMRDPARAGAGTGLRRAPGRRRVRDALAGHRRGRGVEDRRAAAQGSLHQLKGVRPLGPGWGLGRPDGGPARHRPRSDRRDAPRRPRAQRSQAWR</sequence>
<proteinExistence type="predicted"/>
<evidence type="ECO:0000313" key="2">
    <source>
        <dbReference type="EMBL" id="KIU01320.1"/>
    </source>
</evidence>
<gene>
    <name evidence="2" type="ORF">QU38_02235</name>
</gene>
<name>A0AA40MKS3_STAAU</name>
<organism evidence="2 3">
    <name type="scientific">Staphylococcus aureus</name>
    <dbReference type="NCBI Taxonomy" id="1280"/>
    <lineage>
        <taxon>Bacteria</taxon>
        <taxon>Bacillati</taxon>
        <taxon>Bacillota</taxon>
        <taxon>Bacilli</taxon>
        <taxon>Bacillales</taxon>
        <taxon>Staphylococcaceae</taxon>
        <taxon>Staphylococcus</taxon>
    </lineage>
</organism>
<dbReference type="Proteomes" id="UP000032274">
    <property type="component" value="Unassembled WGS sequence"/>
</dbReference>
<dbReference type="AlphaFoldDB" id="A0AA40MKS3"/>
<evidence type="ECO:0000313" key="3">
    <source>
        <dbReference type="Proteomes" id="UP000032274"/>
    </source>
</evidence>
<reference evidence="2 3" key="1">
    <citation type="submission" date="2015-01" db="EMBL/GenBank/DDBJ databases">
        <title>Characterization of Swiss Staphylococcus aureus strains involved in food poisoning.</title>
        <authorList>
            <person name="Crovadore J."/>
            <person name="Chablais R."/>
            <person name="Tonacini J."/>
            <person name="Schnyder B."/>
            <person name="Lefort F."/>
        </authorList>
    </citation>
    <scope>NUCLEOTIDE SEQUENCE [LARGE SCALE GENOMIC DNA]</scope>
    <source>
        <strain evidence="2 3">SA-120</strain>
    </source>
</reference>
<feature type="region of interest" description="Disordered" evidence="1">
    <location>
        <begin position="1"/>
        <end position="124"/>
    </location>
</feature>
<feature type="non-terminal residue" evidence="2">
    <location>
        <position position="124"/>
    </location>
</feature>
<comment type="caution">
    <text evidence="2">The sequence shown here is derived from an EMBL/GenBank/DDBJ whole genome shotgun (WGS) entry which is preliminary data.</text>
</comment>
<accession>A0AA40MKS3</accession>
<protein>
    <submittedName>
        <fullName evidence="2">Uncharacterized protein</fullName>
    </submittedName>
</protein>
<feature type="compositionally biased region" description="Low complexity" evidence="1">
    <location>
        <begin position="37"/>
        <end position="46"/>
    </location>
</feature>
<feature type="compositionally biased region" description="Basic and acidic residues" evidence="1">
    <location>
        <begin position="54"/>
        <end position="71"/>
    </location>
</feature>
<evidence type="ECO:0000256" key="1">
    <source>
        <dbReference type="SAM" id="MobiDB-lite"/>
    </source>
</evidence>
<dbReference type="EMBL" id="JXIG01000482">
    <property type="protein sequence ID" value="KIU01320.1"/>
    <property type="molecule type" value="Genomic_DNA"/>
</dbReference>
<feature type="compositionally biased region" description="Basic and acidic residues" evidence="1">
    <location>
        <begin position="25"/>
        <end position="36"/>
    </location>
</feature>
<feature type="compositionally biased region" description="Basic and acidic residues" evidence="1">
    <location>
        <begin position="1"/>
        <end position="16"/>
    </location>
</feature>